<dbReference type="AlphaFoldDB" id="A0A0D0ACL0"/>
<dbReference type="OrthoDB" id="2680265at2759"/>
<dbReference type="Proteomes" id="UP000054485">
    <property type="component" value="Unassembled WGS sequence"/>
</dbReference>
<dbReference type="EMBL" id="KN835584">
    <property type="protein sequence ID" value="KIK35839.1"/>
    <property type="molecule type" value="Genomic_DNA"/>
</dbReference>
<gene>
    <name evidence="3" type="ORF">CY34DRAFT_95418</name>
</gene>
<organism evidence="3 4">
    <name type="scientific">Suillus luteus UH-Slu-Lm8-n1</name>
    <dbReference type="NCBI Taxonomy" id="930992"/>
    <lineage>
        <taxon>Eukaryota</taxon>
        <taxon>Fungi</taxon>
        <taxon>Dikarya</taxon>
        <taxon>Basidiomycota</taxon>
        <taxon>Agaricomycotina</taxon>
        <taxon>Agaricomycetes</taxon>
        <taxon>Agaricomycetidae</taxon>
        <taxon>Boletales</taxon>
        <taxon>Suillineae</taxon>
        <taxon>Suillaceae</taxon>
        <taxon>Suillus</taxon>
    </lineage>
</organism>
<protein>
    <submittedName>
        <fullName evidence="3">Unplaced genomic scaffold CY34scaffold_453, whole genome shotgun sequence</fullName>
    </submittedName>
</protein>
<accession>A0A0D0ACL0</accession>
<dbReference type="Pfam" id="PF20414">
    <property type="entry name" value="DUF6698"/>
    <property type="match status" value="1"/>
</dbReference>
<proteinExistence type="predicted"/>
<evidence type="ECO:0000256" key="2">
    <source>
        <dbReference type="SAM" id="MobiDB-lite"/>
    </source>
</evidence>
<name>A0A0D0ACL0_9AGAM</name>
<evidence type="ECO:0000256" key="1">
    <source>
        <dbReference type="SAM" id="Coils"/>
    </source>
</evidence>
<reference evidence="4" key="2">
    <citation type="submission" date="2015-01" db="EMBL/GenBank/DDBJ databases">
        <title>Evolutionary Origins and Diversification of the Mycorrhizal Mutualists.</title>
        <authorList>
            <consortium name="DOE Joint Genome Institute"/>
            <consortium name="Mycorrhizal Genomics Consortium"/>
            <person name="Kohler A."/>
            <person name="Kuo A."/>
            <person name="Nagy L.G."/>
            <person name="Floudas D."/>
            <person name="Copeland A."/>
            <person name="Barry K.W."/>
            <person name="Cichocki N."/>
            <person name="Veneault-Fourrey C."/>
            <person name="LaButti K."/>
            <person name="Lindquist E.A."/>
            <person name="Lipzen A."/>
            <person name="Lundell T."/>
            <person name="Morin E."/>
            <person name="Murat C."/>
            <person name="Riley R."/>
            <person name="Ohm R."/>
            <person name="Sun H."/>
            <person name="Tunlid A."/>
            <person name="Henrissat B."/>
            <person name="Grigoriev I.V."/>
            <person name="Hibbett D.S."/>
            <person name="Martin F."/>
        </authorList>
    </citation>
    <scope>NUCLEOTIDE SEQUENCE [LARGE SCALE GENOMIC DNA]</scope>
    <source>
        <strain evidence="4">UH-Slu-Lm8-n1</strain>
    </source>
</reference>
<dbReference type="InParanoid" id="A0A0D0ACL0"/>
<sequence>MSQSREQVASDALDDSHALKRRIATLEEQNAELRGESSQKSRGDPYLMAGRAIRRLVCLTDRIEDLVGEYDRRTSLYDEDDDPQYSEEEEKTYQAFQQLLRWVPCIRSLISSQSDGHQLNVIYQKLNRGADSARGDDAASMKLAVASWLNESSFAPDPPIHSRDKTGRGFYNNATAKLICPDLRYAIGLNCETDVDHSTQEGIRNYEPTFQVTAHSWPSFLYKDNKYDQEDPTKGLFKGDFLVRAFKHIFTSPSSAAETRPDEESTPEPLYKRSRTQGERRTRSDVATLLGMRSVQPRAIAYSAVQLRFALSSCGSWRIVDDDFDHDQFYAYMVDYFEHPPTPTAKNSVDALLVWWNRKIFGPRSVSTYSPQVAANYSVANTSAKRH</sequence>
<dbReference type="HOGENOM" id="CLU_035918_5_1_1"/>
<evidence type="ECO:0000313" key="3">
    <source>
        <dbReference type="EMBL" id="KIK35839.1"/>
    </source>
</evidence>
<reference evidence="3 4" key="1">
    <citation type="submission" date="2014-04" db="EMBL/GenBank/DDBJ databases">
        <authorList>
            <consortium name="DOE Joint Genome Institute"/>
            <person name="Kuo A."/>
            <person name="Ruytinx J."/>
            <person name="Rineau F."/>
            <person name="Colpaert J."/>
            <person name="Kohler A."/>
            <person name="Nagy L.G."/>
            <person name="Floudas D."/>
            <person name="Copeland A."/>
            <person name="Barry K.W."/>
            <person name="Cichocki N."/>
            <person name="Veneault-Fourrey C."/>
            <person name="LaButti K."/>
            <person name="Lindquist E.A."/>
            <person name="Lipzen A."/>
            <person name="Lundell T."/>
            <person name="Morin E."/>
            <person name="Murat C."/>
            <person name="Sun H."/>
            <person name="Tunlid A."/>
            <person name="Henrissat B."/>
            <person name="Grigoriev I.V."/>
            <person name="Hibbett D.S."/>
            <person name="Martin F."/>
            <person name="Nordberg H.P."/>
            <person name="Cantor M.N."/>
            <person name="Hua S.X."/>
        </authorList>
    </citation>
    <scope>NUCLEOTIDE SEQUENCE [LARGE SCALE GENOMIC DNA]</scope>
    <source>
        <strain evidence="3 4">UH-Slu-Lm8-n1</strain>
    </source>
</reference>
<feature type="region of interest" description="Disordered" evidence="2">
    <location>
        <begin position="254"/>
        <end position="284"/>
    </location>
</feature>
<keyword evidence="1" id="KW-0175">Coiled coil</keyword>
<dbReference type="InterPro" id="IPR046521">
    <property type="entry name" value="DUF6698"/>
</dbReference>
<dbReference type="STRING" id="930992.A0A0D0ACL0"/>
<feature type="coiled-coil region" evidence="1">
    <location>
        <begin position="9"/>
        <end position="36"/>
    </location>
</feature>
<evidence type="ECO:0000313" key="4">
    <source>
        <dbReference type="Proteomes" id="UP000054485"/>
    </source>
</evidence>
<keyword evidence="4" id="KW-1185">Reference proteome</keyword>